<name>A0ABY1R6L9_9FLAO</name>
<organism evidence="3 4">
    <name type="scientific">Epilithonimonas pallida</name>
    <dbReference type="NCBI Taxonomy" id="373671"/>
    <lineage>
        <taxon>Bacteria</taxon>
        <taxon>Pseudomonadati</taxon>
        <taxon>Bacteroidota</taxon>
        <taxon>Flavobacteriia</taxon>
        <taxon>Flavobacteriales</taxon>
        <taxon>Weeksellaceae</taxon>
        <taxon>Chryseobacterium group</taxon>
        <taxon>Epilithonimonas</taxon>
    </lineage>
</organism>
<keyword evidence="2" id="KW-0472">Membrane</keyword>
<feature type="compositionally biased region" description="Polar residues" evidence="1">
    <location>
        <begin position="78"/>
        <end position="100"/>
    </location>
</feature>
<evidence type="ECO:0000313" key="3">
    <source>
        <dbReference type="EMBL" id="SMP94837.1"/>
    </source>
</evidence>
<evidence type="ECO:0000313" key="4">
    <source>
        <dbReference type="Proteomes" id="UP001158050"/>
    </source>
</evidence>
<evidence type="ECO:0000256" key="1">
    <source>
        <dbReference type="SAM" id="MobiDB-lite"/>
    </source>
</evidence>
<proteinExistence type="predicted"/>
<feature type="transmembrane region" description="Helical" evidence="2">
    <location>
        <begin position="118"/>
        <end position="138"/>
    </location>
</feature>
<evidence type="ECO:0008006" key="5">
    <source>
        <dbReference type="Google" id="ProtNLM"/>
    </source>
</evidence>
<reference evidence="3 4" key="1">
    <citation type="submission" date="2017-05" db="EMBL/GenBank/DDBJ databases">
        <authorList>
            <person name="Varghese N."/>
            <person name="Submissions S."/>
        </authorList>
    </citation>
    <scope>NUCLEOTIDE SEQUENCE [LARGE SCALE GENOMIC DNA]</scope>
    <source>
        <strain evidence="3 4">DSM 18015</strain>
    </source>
</reference>
<protein>
    <recommendedName>
        <fullName evidence="5">PEP-CTERM protein-sorting domain-containing protein</fullName>
    </recommendedName>
</protein>
<feature type="transmembrane region" description="Helical" evidence="2">
    <location>
        <begin position="35"/>
        <end position="53"/>
    </location>
</feature>
<keyword evidence="2" id="KW-1133">Transmembrane helix</keyword>
<comment type="caution">
    <text evidence="3">The sequence shown here is derived from an EMBL/GenBank/DDBJ whole genome shotgun (WGS) entry which is preliminary data.</text>
</comment>
<accession>A0ABY1R6L9</accession>
<feature type="region of interest" description="Disordered" evidence="1">
    <location>
        <begin position="60"/>
        <end position="118"/>
    </location>
</feature>
<evidence type="ECO:0000256" key="2">
    <source>
        <dbReference type="SAM" id="Phobius"/>
    </source>
</evidence>
<gene>
    <name evidence="3" type="ORF">SAMN05421679_106155</name>
</gene>
<dbReference type="EMBL" id="FXUO01000006">
    <property type="protein sequence ID" value="SMP94837.1"/>
    <property type="molecule type" value="Genomic_DNA"/>
</dbReference>
<feature type="compositionally biased region" description="Low complexity" evidence="1">
    <location>
        <begin position="60"/>
        <end position="73"/>
    </location>
</feature>
<feature type="transmembrane region" description="Helical" evidence="2">
    <location>
        <begin position="6"/>
        <end position="23"/>
    </location>
</feature>
<dbReference type="Proteomes" id="UP001158050">
    <property type="component" value="Unassembled WGS sequence"/>
</dbReference>
<keyword evidence="4" id="KW-1185">Reference proteome</keyword>
<keyword evidence="2" id="KW-0812">Transmembrane</keyword>
<sequence>MLILFNVNNLYIFIKILYLYNLKNMSSFKLQMRKYLSIICITLSVICLAQFRAENEFDNNNQIQSNEQQSNHNVDPNDPTQVQSAPNNTFNENEEQNSNLVPNGGEHPEGPGNPGEPVPINSLIPVLLLSGMSLMIYYQRKNKKTNI</sequence>